<dbReference type="EMBL" id="LLXL01000313">
    <property type="protein sequence ID" value="PKK74283.1"/>
    <property type="molecule type" value="Genomic_DNA"/>
</dbReference>
<evidence type="ECO:0000313" key="2">
    <source>
        <dbReference type="Proteomes" id="UP000233469"/>
    </source>
</evidence>
<name>A0A2N1NK82_9GLOM</name>
<accession>A0A2N1NK82</accession>
<proteinExistence type="predicted"/>
<evidence type="ECO:0000313" key="1">
    <source>
        <dbReference type="EMBL" id="PKK74283.1"/>
    </source>
</evidence>
<protein>
    <submittedName>
        <fullName evidence="1">Uncharacterized protein</fullName>
    </submittedName>
</protein>
<reference evidence="1 2" key="1">
    <citation type="submission" date="2016-04" db="EMBL/GenBank/DDBJ databases">
        <title>Genome analyses suggest a sexual origin of heterokaryosis in a supposedly ancient asexual fungus.</title>
        <authorList>
            <person name="Ropars J."/>
            <person name="Sedzielewska K."/>
            <person name="Noel J."/>
            <person name="Charron P."/>
            <person name="Farinelli L."/>
            <person name="Marton T."/>
            <person name="Kruger M."/>
            <person name="Pelin A."/>
            <person name="Brachmann A."/>
            <person name="Corradi N."/>
        </authorList>
    </citation>
    <scope>NUCLEOTIDE SEQUENCE [LARGE SCALE GENOMIC DNA]</scope>
    <source>
        <strain evidence="1 2">C2</strain>
    </source>
</reference>
<sequence>MDQQYQIPYFVAPVFLVENRTYVLFDNNIYVVPGFYIGLHHFYISFNGVVLSVI</sequence>
<reference evidence="1 2" key="2">
    <citation type="submission" date="2017-10" db="EMBL/GenBank/DDBJ databases">
        <title>Extensive intraspecific genome diversity in a model arbuscular mycorrhizal fungus.</title>
        <authorList>
            <person name="Chen E.C.H."/>
            <person name="Morin E."/>
            <person name="Baudet D."/>
            <person name="Noel J."/>
            <person name="Ndikumana S."/>
            <person name="Charron P."/>
            <person name="St-Onge C."/>
            <person name="Giorgi J."/>
            <person name="Grigoriev I.V."/>
            <person name="Roux C."/>
            <person name="Martin F.M."/>
            <person name="Corradi N."/>
        </authorList>
    </citation>
    <scope>NUCLEOTIDE SEQUENCE [LARGE SCALE GENOMIC DNA]</scope>
    <source>
        <strain evidence="1 2">C2</strain>
    </source>
</reference>
<comment type="caution">
    <text evidence="1">The sequence shown here is derived from an EMBL/GenBank/DDBJ whole genome shotgun (WGS) entry which is preliminary data.</text>
</comment>
<dbReference type="AlphaFoldDB" id="A0A2N1NK82"/>
<organism evidence="1 2">
    <name type="scientific">Rhizophagus irregularis</name>
    <dbReference type="NCBI Taxonomy" id="588596"/>
    <lineage>
        <taxon>Eukaryota</taxon>
        <taxon>Fungi</taxon>
        <taxon>Fungi incertae sedis</taxon>
        <taxon>Mucoromycota</taxon>
        <taxon>Glomeromycotina</taxon>
        <taxon>Glomeromycetes</taxon>
        <taxon>Glomerales</taxon>
        <taxon>Glomeraceae</taxon>
        <taxon>Rhizophagus</taxon>
    </lineage>
</organism>
<gene>
    <name evidence="1" type="ORF">RhiirC2_739184</name>
</gene>
<dbReference type="Proteomes" id="UP000233469">
    <property type="component" value="Unassembled WGS sequence"/>
</dbReference>